<comment type="subcellular location">
    <subcellularLocation>
        <location evidence="1">Cell outer membrane</location>
    </subcellularLocation>
</comment>
<protein>
    <submittedName>
        <fullName evidence="8">RagB/SusD family nutrient uptake outer membrane protein</fullName>
    </submittedName>
</protein>
<dbReference type="OrthoDB" id="630434at2"/>
<evidence type="ECO:0000256" key="4">
    <source>
        <dbReference type="ARBA" id="ARBA00023136"/>
    </source>
</evidence>
<sequence length="493" mass="56699">MKTGIYLLIFIAWLAIGCSDFLKEESSDEIRPSTLTDLEQLLLGDGYEDAYNFYYCTEIFTDNIKSNGAKSTDMQTAHDKDKWKFIWDENMFTESGSGYDAAFWQGLYEGILGCNLVLDNLDQKDGEHKLRESLRGEALTLRAWYYLHLVNFFGIAYNQGNPDTNLGVPLKLNSTVTGEFFPRNTVREVYSRIEQDLLEGNRLLTEYDYDRDYFRMGHLAAKAILSRLYLYMEEWDKALEYADAVLAQKSDLLDLNTLKWQGLLASGSAGCVYLTTSPDEIIWGRQQPKAFTKGIGIGTPFSVSNELWSTYENGSYTNYTARKTHDIRSFMYFSWSQDISALLSGGELGCRDGISKAKDDFGGYQGIRTAELYLNRAEVYARKYLAEGNESYRQAALADLNELRRHRFNKAFPYEDADITDGQELLDFCLAERRRELCGETNHRWCDLRRLGITVTHILEENGETEYKKDMSHYCLPIPEKILDYNPLLEQNK</sequence>
<evidence type="ECO:0000259" key="7">
    <source>
        <dbReference type="Pfam" id="PF14322"/>
    </source>
</evidence>
<reference evidence="8 9" key="1">
    <citation type="submission" date="2018-10" db="EMBL/GenBank/DDBJ databases">
        <title>Butyricimonas faecalis sp. nov., isolated from human faeces and emended description of the genus Butyricimonas.</title>
        <authorList>
            <person name="Le Roy T."/>
            <person name="Van der Smissen P."/>
            <person name="Paquot A."/>
            <person name="Delzenne N."/>
            <person name="Muccioli G."/>
            <person name="Collet J.-F."/>
            <person name="Cani P.D."/>
        </authorList>
    </citation>
    <scope>NUCLEOTIDE SEQUENCE [LARGE SCALE GENOMIC DNA]</scope>
    <source>
        <strain evidence="8 9">H184</strain>
    </source>
</reference>
<organism evidence="8 9">
    <name type="scientific">Butyricimonas faecalis</name>
    <dbReference type="NCBI Taxonomy" id="2093856"/>
    <lineage>
        <taxon>Bacteria</taxon>
        <taxon>Pseudomonadati</taxon>
        <taxon>Bacteroidota</taxon>
        <taxon>Bacteroidia</taxon>
        <taxon>Bacteroidales</taxon>
        <taxon>Odoribacteraceae</taxon>
        <taxon>Butyricimonas</taxon>
    </lineage>
</organism>
<feature type="domain" description="SusD-like N-terminal" evidence="7">
    <location>
        <begin position="20"/>
        <end position="230"/>
    </location>
</feature>
<dbReference type="GO" id="GO:0009279">
    <property type="term" value="C:cell outer membrane"/>
    <property type="evidence" value="ECO:0007669"/>
    <property type="project" value="UniProtKB-SubCell"/>
</dbReference>
<evidence type="ECO:0000256" key="3">
    <source>
        <dbReference type="ARBA" id="ARBA00022729"/>
    </source>
</evidence>
<accession>A0A3S9VTX1</accession>
<gene>
    <name evidence="8" type="ORF">D8S85_10495</name>
</gene>
<evidence type="ECO:0000259" key="6">
    <source>
        <dbReference type="Pfam" id="PF07980"/>
    </source>
</evidence>
<evidence type="ECO:0000313" key="9">
    <source>
        <dbReference type="Proteomes" id="UP000270673"/>
    </source>
</evidence>
<dbReference type="Pfam" id="PF14322">
    <property type="entry name" value="SusD-like_3"/>
    <property type="match status" value="1"/>
</dbReference>
<dbReference type="PROSITE" id="PS51257">
    <property type="entry name" value="PROKAR_LIPOPROTEIN"/>
    <property type="match status" value="1"/>
</dbReference>
<dbReference type="InterPro" id="IPR012944">
    <property type="entry name" value="SusD_RagB_dom"/>
</dbReference>
<evidence type="ECO:0000256" key="1">
    <source>
        <dbReference type="ARBA" id="ARBA00004442"/>
    </source>
</evidence>
<dbReference type="SUPFAM" id="SSF48452">
    <property type="entry name" value="TPR-like"/>
    <property type="match status" value="1"/>
</dbReference>
<feature type="domain" description="RagB/SusD" evidence="6">
    <location>
        <begin position="367"/>
        <end position="492"/>
    </location>
</feature>
<dbReference type="Gene3D" id="1.25.40.390">
    <property type="match status" value="1"/>
</dbReference>
<dbReference type="EMBL" id="CP032819">
    <property type="protein sequence ID" value="AZS29930.1"/>
    <property type="molecule type" value="Genomic_DNA"/>
</dbReference>
<dbReference type="Proteomes" id="UP000270673">
    <property type="component" value="Chromosome"/>
</dbReference>
<dbReference type="InterPro" id="IPR033985">
    <property type="entry name" value="SusD-like_N"/>
</dbReference>
<name>A0A3S9VTX1_9BACT</name>
<keyword evidence="3" id="KW-0732">Signal</keyword>
<dbReference type="AlphaFoldDB" id="A0A3S9VTX1"/>
<comment type="similarity">
    <text evidence="2">Belongs to the SusD family.</text>
</comment>
<keyword evidence="4" id="KW-0472">Membrane</keyword>
<dbReference type="InterPro" id="IPR011990">
    <property type="entry name" value="TPR-like_helical_dom_sf"/>
</dbReference>
<keyword evidence="5" id="KW-0998">Cell outer membrane</keyword>
<evidence type="ECO:0000256" key="5">
    <source>
        <dbReference type="ARBA" id="ARBA00023237"/>
    </source>
</evidence>
<evidence type="ECO:0000256" key="2">
    <source>
        <dbReference type="ARBA" id="ARBA00006275"/>
    </source>
</evidence>
<dbReference type="RefSeq" id="WP_106480651.1">
    <property type="nucleotide sequence ID" value="NZ_CP032819.1"/>
</dbReference>
<dbReference type="Pfam" id="PF07980">
    <property type="entry name" value="SusD_RagB"/>
    <property type="match status" value="1"/>
</dbReference>
<proteinExistence type="inferred from homology"/>
<evidence type="ECO:0000313" key="8">
    <source>
        <dbReference type="EMBL" id="AZS29930.1"/>
    </source>
</evidence>
<keyword evidence="9" id="KW-1185">Reference proteome</keyword>
<dbReference type="KEGG" id="buy:D8S85_10495"/>